<dbReference type="SUPFAM" id="SSF55666">
    <property type="entry name" value="Ribonuclease PH domain 2-like"/>
    <property type="match status" value="1"/>
</dbReference>
<dbReference type="InterPro" id="IPR027408">
    <property type="entry name" value="PNPase/RNase_PH_dom_sf"/>
</dbReference>
<reference evidence="9 10" key="1">
    <citation type="submission" date="2023-02" db="EMBL/GenBank/DDBJ databases">
        <title>Entomopathogenic bacteria.</title>
        <authorList>
            <person name="Machado R.A."/>
        </authorList>
    </citation>
    <scope>NUCLEOTIDE SEQUENCE [LARGE SCALE GENOMIC DNA]</scope>
    <source>
        <strain evidence="9 10">XENO-10</strain>
    </source>
</reference>
<dbReference type="Proteomes" id="UP001217178">
    <property type="component" value="Unassembled WGS sequence"/>
</dbReference>
<dbReference type="SUPFAM" id="SSF54211">
    <property type="entry name" value="Ribosomal protein S5 domain 2-like"/>
    <property type="match status" value="1"/>
</dbReference>
<feature type="domain" description="Exoribonuclease phosphorolytic" evidence="8">
    <location>
        <begin position="163"/>
        <end position="229"/>
    </location>
</feature>
<keyword evidence="5" id="KW-0694">RNA-binding</keyword>
<feature type="binding site" evidence="6">
    <location>
        <position position="91"/>
    </location>
    <ligand>
        <name>phosphate</name>
        <dbReference type="ChEBI" id="CHEBI:43474"/>
        <note>substrate</note>
    </ligand>
</feature>
<dbReference type="CDD" id="cd11362">
    <property type="entry name" value="RNase_PH_bact"/>
    <property type="match status" value="1"/>
</dbReference>
<keyword evidence="6" id="KW-0808">Transferase</keyword>
<dbReference type="HAMAP" id="MF_00564">
    <property type="entry name" value="RNase_PH"/>
    <property type="match status" value="1"/>
</dbReference>
<feature type="binding site" evidence="6">
    <location>
        <begin position="129"/>
        <end position="131"/>
    </location>
    <ligand>
        <name>phosphate</name>
        <dbReference type="ChEBI" id="CHEBI:43474"/>
        <note>substrate</note>
    </ligand>
</feature>
<evidence type="ECO:0000256" key="2">
    <source>
        <dbReference type="ARBA" id="ARBA00022552"/>
    </source>
</evidence>
<dbReference type="Pfam" id="PF03725">
    <property type="entry name" value="RNase_PH_C"/>
    <property type="match status" value="1"/>
</dbReference>
<dbReference type="EMBL" id="JAQRFI010000007">
    <property type="protein sequence ID" value="MDC9588623.1"/>
    <property type="molecule type" value="Genomic_DNA"/>
</dbReference>
<dbReference type="Gene3D" id="3.30.230.70">
    <property type="entry name" value="GHMP Kinase, N-terminal domain"/>
    <property type="match status" value="1"/>
</dbReference>
<dbReference type="InterPro" id="IPR050080">
    <property type="entry name" value="RNase_PH"/>
</dbReference>
<dbReference type="PANTHER" id="PTHR11953:SF0">
    <property type="entry name" value="EXOSOME COMPLEX COMPONENT RRP41"/>
    <property type="match status" value="1"/>
</dbReference>
<evidence type="ECO:0000256" key="4">
    <source>
        <dbReference type="ARBA" id="ARBA00022694"/>
    </source>
</evidence>
<evidence type="ECO:0000256" key="5">
    <source>
        <dbReference type="ARBA" id="ARBA00022884"/>
    </source>
</evidence>
<gene>
    <name evidence="6 9" type="primary">rph</name>
    <name evidence="9" type="ORF">PSI23_04675</name>
</gene>
<comment type="catalytic activity">
    <reaction evidence="6">
        <text>tRNA(n+1) + phosphate = tRNA(n) + a ribonucleoside 5'-diphosphate</text>
        <dbReference type="Rhea" id="RHEA:10628"/>
        <dbReference type="Rhea" id="RHEA-COMP:17343"/>
        <dbReference type="Rhea" id="RHEA-COMP:17344"/>
        <dbReference type="ChEBI" id="CHEBI:43474"/>
        <dbReference type="ChEBI" id="CHEBI:57930"/>
        <dbReference type="ChEBI" id="CHEBI:173114"/>
        <dbReference type="EC" id="2.7.7.56"/>
    </reaction>
</comment>
<feature type="domain" description="Exoribonuclease phosphorolytic" evidence="7">
    <location>
        <begin position="15"/>
        <end position="145"/>
    </location>
</feature>
<dbReference type="RefSeq" id="WP_273553984.1">
    <property type="nucleotide sequence ID" value="NZ_JAQRFI010000007.1"/>
</dbReference>
<keyword evidence="10" id="KW-1185">Reference proteome</keyword>
<keyword evidence="4 6" id="KW-0819">tRNA processing</keyword>
<comment type="caution">
    <text evidence="9">The sequence shown here is derived from an EMBL/GenBank/DDBJ whole genome shotgun (WGS) entry which is preliminary data.</text>
</comment>
<evidence type="ECO:0000259" key="7">
    <source>
        <dbReference type="Pfam" id="PF01138"/>
    </source>
</evidence>
<dbReference type="InterPro" id="IPR001247">
    <property type="entry name" value="ExoRNase_PH_dom1"/>
</dbReference>
<dbReference type="PANTHER" id="PTHR11953">
    <property type="entry name" value="EXOSOME COMPLEX COMPONENT"/>
    <property type="match status" value="1"/>
</dbReference>
<evidence type="ECO:0000313" key="9">
    <source>
        <dbReference type="EMBL" id="MDC9588623.1"/>
    </source>
</evidence>
<protein>
    <recommendedName>
        <fullName evidence="6">Ribonuclease PH</fullName>
        <shortName evidence="6">RNase PH</shortName>
        <ecNumber evidence="6">2.7.7.56</ecNumber>
    </recommendedName>
    <alternativeName>
        <fullName evidence="6">tRNA nucleotidyltransferase</fullName>
    </alternativeName>
</protein>
<evidence type="ECO:0000256" key="1">
    <source>
        <dbReference type="ARBA" id="ARBA00006678"/>
    </source>
</evidence>
<sequence length="247" mass="26622">MSLVGKRPAGRTAAQMRPIKMTRHYTKHAEGSVLVEFGDTKVLCNASVDEGIPRFLKGQGQGWITAEYGMLPRATNSRNAREAARGKQTGRTMEIQRLIARSLRAAVDLKKLGEFTITLDCDVIQADGGTRTAAISGACVALVDALNKLVADGKLKVSPLKAMVAAVSVGIVEGEGRCDLEYVEDSVAETDMNIVMMDDGRMIEVQGTAEGEPFSHDELLSLLSLAKEGLDTIFEAQRDALEQDPLT</sequence>
<evidence type="ECO:0000259" key="8">
    <source>
        <dbReference type="Pfam" id="PF03725"/>
    </source>
</evidence>
<keyword evidence="3 6" id="KW-0820">tRNA-binding</keyword>
<comment type="subunit">
    <text evidence="6">Homohexameric ring arranged as a trimer of dimers.</text>
</comment>
<evidence type="ECO:0000313" key="10">
    <source>
        <dbReference type="Proteomes" id="UP001217178"/>
    </source>
</evidence>
<dbReference type="PROSITE" id="PS01277">
    <property type="entry name" value="RIBONUCLEASE_PH"/>
    <property type="match status" value="1"/>
</dbReference>
<dbReference type="InterPro" id="IPR020568">
    <property type="entry name" value="Ribosomal_Su5_D2-typ_SF"/>
</dbReference>
<dbReference type="EC" id="2.7.7.56" evidence="6"/>
<dbReference type="NCBIfam" id="TIGR01966">
    <property type="entry name" value="RNasePH"/>
    <property type="match status" value="1"/>
</dbReference>
<dbReference type="InterPro" id="IPR036345">
    <property type="entry name" value="ExoRNase_PH_dom2_sf"/>
</dbReference>
<evidence type="ECO:0000256" key="3">
    <source>
        <dbReference type="ARBA" id="ARBA00022555"/>
    </source>
</evidence>
<proteinExistence type="inferred from homology"/>
<dbReference type="Pfam" id="PF01138">
    <property type="entry name" value="RNase_PH"/>
    <property type="match status" value="1"/>
</dbReference>
<keyword evidence="2 6" id="KW-0698">rRNA processing</keyword>
<evidence type="ECO:0000256" key="6">
    <source>
        <dbReference type="HAMAP-Rule" id="MF_00564"/>
    </source>
</evidence>
<dbReference type="InterPro" id="IPR002381">
    <property type="entry name" value="RNase_PH_bac-type"/>
</dbReference>
<keyword evidence="6" id="KW-0548">Nucleotidyltransferase</keyword>
<name>A0ABT5LC28_9GAMM</name>
<dbReference type="InterPro" id="IPR015847">
    <property type="entry name" value="ExoRNase_PH_dom2"/>
</dbReference>
<organism evidence="9 10">
    <name type="scientific">Xenorhabdus yunnanensis</name>
    <dbReference type="NCBI Taxonomy" id="3025878"/>
    <lineage>
        <taxon>Bacteria</taxon>
        <taxon>Pseudomonadati</taxon>
        <taxon>Pseudomonadota</taxon>
        <taxon>Gammaproteobacteria</taxon>
        <taxon>Enterobacterales</taxon>
        <taxon>Morganellaceae</taxon>
        <taxon>Xenorhabdus</taxon>
    </lineage>
</organism>
<comment type="function">
    <text evidence="6">Phosphorolytic 3'-5' exoribonuclease that plays an important role in tRNA 3'-end maturation. Removes nucleotide residues following the 3'-CCA terminus of tRNAs; can also add nucleotides to the ends of RNA molecules by using nucleoside diphosphates as substrates, but this may not be physiologically important. Probably plays a role in initiation of 16S rRNA degradation (leading to ribosome degradation) during starvation.</text>
</comment>
<dbReference type="InterPro" id="IPR018336">
    <property type="entry name" value="RNase_PH_CS"/>
</dbReference>
<comment type="similarity">
    <text evidence="1 6">Belongs to the RNase PH family.</text>
</comment>
<accession>A0ABT5LC28</accession>